<protein>
    <submittedName>
        <fullName evidence="14">ATP-dependent DNA helicase</fullName>
    </submittedName>
</protein>
<keyword evidence="4" id="KW-0227">DNA damage</keyword>
<evidence type="ECO:0000256" key="10">
    <source>
        <dbReference type="ARBA" id="ARBA00023125"/>
    </source>
</evidence>
<dbReference type="InterPro" id="IPR006554">
    <property type="entry name" value="Helicase-like_DEXD_c2"/>
</dbReference>
<keyword evidence="5" id="KW-0378">Hydrolase</keyword>
<dbReference type="GO" id="GO:0003677">
    <property type="term" value="F:DNA binding"/>
    <property type="evidence" value="ECO:0007669"/>
    <property type="project" value="UniProtKB-KW"/>
</dbReference>
<keyword evidence="8" id="KW-0408">Iron</keyword>
<evidence type="ECO:0000256" key="6">
    <source>
        <dbReference type="ARBA" id="ARBA00022806"/>
    </source>
</evidence>
<dbReference type="Pfam" id="PF06733">
    <property type="entry name" value="DEAD_2"/>
    <property type="match status" value="1"/>
</dbReference>
<proteinExistence type="predicted"/>
<keyword evidence="11" id="KW-0234">DNA repair</keyword>
<dbReference type="AlphaFoldDB" id="A0A7C1PLK5"/>
<evidence type="ECO:0000259" key="13">
    <source>
        <dbReference type="PROSITE" id="PS51193"/>
    </source>
</evidence>
<dbReference type="SMART" id="SM00488">
    <property type="entry name" value="DEXDc2"/>
    <property type="match status" value="1"/>
</dbReference>
<dbReference type="EMBL" id="DRZM01000089">
    <property type="protein sequence ID" value="HHP04608.1"/>
    <property type="molecule type" value="Genomic_DNA"/>
</dbReference>
<keyword evidence="9" id="KW-0411">Iron-sulfur</keyword>
<evidence type="ECO:0000256" key="8">
    <source>
        <dbReference type="ARBA" id="ARBA00023004"/>
    </source>
</evidence>
<dbReference type="GO" id="GO:0051539">
    <property type="term" value="F:4 iron, 4 sulfur cluster binding"/>
    <property type="evidence" value="ECO:0007669"/>
    <property type="project" value="UniProtKB-KW"/>
</dbReference>
<keyword evidence="6 14" id="KW-0347">Helicase</keyword>
<evidence type="ECO:0000256" key="3">
    <source>
        <dbReference type="ARBA" id="ARBA00022741"/>
    </source>
</evidence>
<dbReference type="GO" id="GO:0003678">
    <property type="term" value="F:DNA helicase activity"/>
    <property type="evidence" value="ECO:0007669"/>
    <property type="project" value="InterPro"/>
</dbReference>
<dbReference type="SMART" id="SM00491">
    <property type="entry name" value="HELICc2"/>
    <property type="match status" value="1"/>
</dbReference>
<organism evidence="14">
    <name type="scientific">Thermofilum pendens</name>
    <dbReference type="NCBI Taxonomy" id="2269"/>
    <lineage>
        <taxon>Archaea</taxon>
        <taxon>Thermoproteota</taxon>
        <taxon>Thermoprotei</taxon>
        <taxon>Thermofilales</taxon>
        <taxon>Thermofilaceae</taxon>
        <taxon>Thermofilum</taxon>
    </lineage>
</organism>
<dbReference type="InterPro" id="IPR045028">
    <property type="entry name" value="DinG/Rad3-like"/>
</dbReference>
<dbReference type="InterPro" id="IPR027417">
    <property type="entry name" value="P-loop_NTPase"/>
</dbReference>
<sequence length="603" mass="67942">MVQQRLLALLNPYRRLRRGQAVLAEKVCEAFFESRVLAAQWPAGAGKTLAVLLGALEAGAPKIIYLARTHSQFQAPLREARALFNSGVLVPTVALVNKRDFCLLSKDPSIGYSEFLKLCRAKRSAGLCPFSKSPTLPERFSILDENSLREMGLLKRACPFRIAWSLLSRARLIIASYPYFFDPELLKYFVDRSGVNLGETLLVIDEAHNLPRQISEVSRRVLGEQTLVQARRELARIGLKGVAEVSSAARVIDCLLALLRKYSRGQSDVRIESVELGGAETFSREFIALAALYERETGALSSLWRVAEFLSSVERMGPEHLLYVTSREGERQFHLVLVNPARVARKVFESVRSSVLVSATLPPREYLVATLGLDEKQLDIVMYPYLLEGRAQVTVARGVSSRYSGRDENTFRLYGSLIDRIYTRAVAEREAARVLVVFPSYSFLMNVYPHIRSQPKIRERPDTHLEELIEKIRGLRSFLLLVVAWGKFSEGVELRSLGRNLVNTVIVAGLPVPEPSLENATFMKRLRDYLGDEEKAWELTFLYPALFRVVQAIGRGLRSEEDTVQAFILDERVLEKGQSYLESMGFLINVVEAEDLLRDRAGS</sequence>
<dbReference type="PANTHER" id="PTHR11472">
    <property type="entry name" value="DNA REPAIR DEAD HELICASE RAD3/XP-D SUBFAMILY MEMBER"/>
    <property type="match status" value="1"/>
</dbReference>
<evidence type="ECO:0000256" key="12">
    <source>
        <dbReference type="ARBA" id="ARBA00023235"/>
    </source>
</evidence>
<evidence type="ECO:0000256" key="11">
    <source>
        <dbReference type="ARBA" id="ARBA00023204"/>
    </source>
</evidence>
<comment type="caution">
    <text evidence="14">The sequence shown here is derived from an EMBL/GenBank/DDBJ whole genome shotgun (WGS) entry which is preliminary data.</text>
</comment>
<dbReference type="GO" id="GO:0005524">
    <property type="term" value="F:ATP binding"/>
    <property type="evidence" value="ECO:0007669"/>
    <property type="project" value="UniProtKB-KW"/>
</dbReference>
<keyword evidence="1" id="KW-0004">4Fe-4S</keyword>
<evidence type="ECO:0000256" key="5">
    <source>
        <dbReference type="ARBA" id="ARBA00022801"/>
    </source>
</evidence>
<dbReference type="GO" id="GO:0006281">
    <property type="term" value="P:DNA repair"/>
    <property type="evidence" value="ECO:0007669"/>
    <property type="project" value="UniProtKB-KW"/>
</dbReference>
<dbReference type="EMBL" id="DSKP01000039">
    <property type="protein sequence ID" value="HEB48394.1"/>
    <property type="molecule type" value="Genomic_DNA"/>
</dbReference>
<dbReference type="GO" id="GO:0016818">
    <property type="term" value="F:hydrolase activity, acting on acid anhydrides, in phosphorus-containing anhydrides"/>
    <property type="evidence" value="ECO:0007669"/>
    <property type="project" value="InterPro"/>
</dbReference>
<dbReference type="InterPro" id="IPR014013">
    <property type="entry name" value="Helic_SF1/SF2_ATP-bd_DinG/Rad3"/>
</dbReference>
<dbReference type="PANTHER" id="PTHR11472:SF34">
    <property type="entry name" value="REGULATOR OF TELOMERE ELONGATION HELICASE 1"/>
    <property type="match status" value="1"/>
</dbReference>
<dbReference type="SUPFAM" id="SSF52540">
    <property type="entry name" value="P-loop containing nucleoside triphosphate hydrolases"/>
    <property type="match status" value="1"/>
</dbReference>
<dbReference type="InterPro" id="IPR010614">
    <property type="entry name" value="RAD3-like_helicase_DEAD"/>
</dbReference>
<keyword evidence="3" id="KW-0547">Nucleotide-binding</keyword>
<name>A0A7C1PLK5_THEPE</name>
<dbReference type="Gene3D" id="1.10.275.30">
    <property type="match status" value="1"/>
</dbReference>
<dbReference type="Pfam" id="PF13307">
    <property type="entry name" value="Helicase_C_2"/>
    <property type="match status" value="1"/>
</dbReference>
<evidence type="ECO:0000313" key="14">
    <source>
        <dbReference type="EMBL" id="HEB48394.1"/>
    </source>
</evidence>
<gene>
    <name evidence="15" type="ORF">ENM88_02490</name>
    <name evidence="14" type="ORF">ENP77_01165</name>
</gene>
<dbReference type="GO" id="GO:0046872">
    <property type="term" value="F:metal ion binding"/>
    <property type="evidence" value="ECO:0007669"/>
    <property type="project" value="UniProtKB-KW"/>
</dbReference>
<evidence type="ECO:0000256" key="4">
    <source>
        <dbReference type="ARBA" id="ARBA00022763"/>
    </source>
</evidence>
<keyword evidence="12" id="KW-0413">Isomerase</keyword>
<evidence type="ECO:0000256" key="7">
    <source>
        <dbReference type="ARBA" id="ARBA00022840"/>
    </source>
</evidence>
<feature type="domain" description="Helicase ATP-binding" evidence="13">
    <location>
        <begin position="6"/>
        <end position="255"/>
    </location>
</feature>
<keyword evidence="2" id="KW-0479">Metal-binding</keyword>
<dbReference type="InterPro" id="IPR006555">
    <property type="entry name" value="ATP-dep_Helicase_C"/>
</dbReference>
<evidence type="ECO:0000256" key="1">
    <source>
        <dbReference type="ARBA" id="ARBA00022485"/>
    </source>
</evidence>
<dbReference type="PROSITE" id="PS51193">
    <property type="entry name" value="HELICASE_ATP_BIND_2"/>
    <property type="match status" value="1"/>
</dbReference>
<dbReference type="Gene3D" id="3.40.50.300">
    <property type="entry name" value="P-loop containing nucleotide triphosphate hydrolases"/>
    <property type="match status" value="2"/>
</dbReference>
<evidence type="ECO:0000313" key="15">
    <source>
        <dbReference type="EMBL" id="HHP04608.1"/>
    </source>
</evidence>
<keyword evidence="10" id="KW-0238">DNA-binding</keyword>
<keyword evidence="7" id="KW-0067">ATP-binding</keyword>
<evidence type="ECO:0000256" key="9">
    <source>
        <dbReference type="ARBA" id="ARBA00023014"/>
    </source>
</evidence>
<evidence type="ECO:0000256" key="2">
    <source>
        <dbReference type="ARBA" id="ARBA00022723"/>
    </source>
</evidence>
<reference evidence="14" key="1">
    <citation type="journal article" date="2020" name="mSystems">
        <title>Genome- and Community-Level Interaction Insights into Carbon Utilization and Element Cycling Functions of Hydrothermarchaeota in Hydrothermal Sediment.</title>
        <authorList>
            <person name="Zhou Z."/>
            <person name="Liu Y."/>
            <person name="Xu W."/>
            <person name="Pan J."/>
            <person name="Luo Z.H."/>
            <person name="Li M."/>
        </authorList>
    </citation>
    <scope>NUCLEOTIDE SEQUENCE [LARGE SCALE GENOMIC DNA]</scope>
    <source>
        <strain evidence="15">SpSt-1125</strain>
        <strain evidence="14">SpSt-25</strain>
    </source>
</reference>
<accession>A0A7C1PLK5</accession>